<evidence type="ECO:0000313" key="1">
    <source>
        <dbReference type="EMBL" id="KAL1138493.1"/>
    </source>
</evidence>
<dbReference type="AlphaFoldDB" id="A0ABD0Z8C3"/>
<dbReference type="Proteomes" id="UP001558652">
    <property type="component" value="Unassembled WGS sequence"/>
</dbReference>
<name>A0ABD0Z8C3_9HEMI</name>
<sequence length="134" mass="14602">MFYENKKQEMTEIGTAVPKIGSPDRIGGVLSLRVVEEVSCVQVSVSAGYLEFGGCLLKSPLRCMADSCELPPEVPSQNGSRHCPCRSAHCKMAEGLNQENRQIRSFPIQLEVKSHYGDDKKNGGVKAGIPAEHL</sequence>
<proteinExistence type="predicted"/>
<accession>A0ABD0Z8C3</accession>
<keyword evidence="2" id="KW-1185">Reference proteome</keyword>
<comment type="caution">
    <text evidence="1">The sequence shown here is derived from an EMBL/GenBank/DDBJ whole genome shotgun (WGS) entry which is preliminary data.</text>
</comment>
<gene>
    <name evidence="1" type="ORF">AAG570_008556</name>
</gene>
<dbReference type="EMBL" id="JBFDAA010000003">
    <property type="protein sequence ID" value="KAL1138493.1"/>
    <property type="molecule type" value="Genomic_DNA"/>
</dbReference>
<protein>
    <submittedName>
        <fullName evidence="1">Uncharacterized protein</fullName>
    </submittedName>
</protein>
<evidence type="ECO:0000313" key="2">
    <source>
        <dbReference type="Proteomes" id="UP001558652"/>
    </source>
</evidence>
<reference evidence="1 2" key="1">
    <citation type="submission" date="2024-07" db="EMBL/GenBank/DDBJ databases">
        <title>Chromosome-level genome assembly of the water stick insect Ranatra chinensis (Heteroptera: Nepidae).</title>
        <authorList>
            <person name="Liu X."/>
        </authorList>
    </citation>
    <scope>NUCLEOTIDE SEQUENCE [LARGE SCALE GENOMIC DNA]</scope>
    <source>
        <strain evidence="1">Cailab_2021Rc</strain>
        <tissue evidence="1">Muscle</tissue>
    </source>
</reference>
<organism evidence="1 2">
    <name type="scientific">Ranatra chinensis</name>
    <dbReference type="NCBI Taxonomy" id="642074"/>
    <lineage>
        <taxon>Eukaryota</taxon>
        <taxon>Metazoa</taxon>
        <taxon>Ecdysozoa</taxon>
        <taxon>Arthropoda</taxon>
        <taxon>Hexapoda</taxon>
        <taxon>Insecta</taxon>
        <taxon>Pterygota</taxon>
        <taxon>Neoptera</taxon>
        <taxon>Paraneoptera</taxon>
        <taxon>Hemiptera</taxon>
        <taxon>Heteroptera</taxon>
        <taxon>Panheteroptera</taxon>
        <taxon>Nepomorpha</taxon>
        <taxon>Nepidae</taxon>
        <taxon>Ranatrinae</taxon>
        <taxon>Ranatra</taxon>
    </lineage>
</organism>